<keyword evidence="1" id="KW-1185">Reference proteome</keyword>
<reference evidence="1" key="1">
    <citation type="submission" date="2013-12" db="EMBL/GenBank/DDBJ databases">
        <authorList>
            <person name="Aslett M."/>
        </authorList>
    </citation>
    <scope>NUCLEOTIDE SEQUENCE [LARGE SCALE GENOMIC DNA]</scope>
    <source>
        <strain evidence="1">Lindley</strain>
    </source>
</reference>
<dbReference type="WBParaSite" id="GPLIN_001253200">
    <property type="protein sequence ID" value="GPLIN_001253200"/>
    <property type="gene ID" value="GPLIN_001253200"/>
</dbReference>
<dbReference type="InterPro" id="IPR036597">
    <property type="entry name" value="Fido-like_dom_sf"/>
</dbReference>
<reference evidence="2" key="3">
    <citation type="submission" date="2016-06" db="UniProtKB">
        <authorList>
            <consortium name="WormBaseParasite"/>
        </authorList>
    </citation>
    <scope>IDENTIFICATION</scope>
</reference>
<dbReference type="Gene3D" id="1.10.3290.10">
    <property type="entry name" value="Fido-like domain"/>
    <property type="match status" value="1"/>
</dbReference>
<dbReference type="SUPFAM" id="SSF140931">
    <property type="entry name" value="Fic-like"/>
    <property type="match status" value="1"/>
</dbReference>
<dbReference type="AlphaFoldDB" id="A0A183CI26"/>
<evidence type="ECO:0000313" key="1">
    <source>
        <dbReference type="Proteomes" id="UP000050741"/>
    </source>
</evidence>
<accession>A0A183CI26</accession>
<dbReference type="Proteomes" id="UP000050741">
    <property type="component" value="Unassembled WGS sequence"/>
</dbReference>
<evidence type="ECO:0000313" key="2">
    <source>
        <dbReference type="WBParaSite" id="GPLIN_001253200"/>
    </source>
</evidence>
<sequence>MRVQAMRSCIIELLQALFIKGFGDVARHALKLKNQPQEFAGVFRTEELAVGDDVVMAASAVPGTMEGFITWLNANGQDCEDVASFAANAHFKLVLETLRRHTLMLMNQPPEFAGVFALMKE</sequence>
<reference evidence="1" key="2">
    <citation type="submission" date="2014-05" db="EMBL/GenBank/DDBJ databases">
        <title>The genome and life-stage specific transcriptomes of Globodera pallida elucidate key aspects of plant parasitism by a cyst nematode.</title>
        <authorList>
            <person name="Cotton J.A."/>
            <person name="Lilley C.J."/>
            <person name="Jones L.M."/>
            <person name="Kikuchi T."/>
            <person name="Reid A.J."/>
            <person name="Thorpe P."/>
            <person name="Tsai I.J."/>
            <person name="Beasley H."/>
            <person name="Blok V."/>
            <person name="Cock P.J.A."/>
            <person name="Van den Akker S.E."/>
            <person name="Holroyd N."/>
            <person name="Hunt M."/>
            <person name="Mantelin S."/>
            <person name="Naghra H."/>
            <person name="Pain A."/>
            <person name="Palomares-Rius J.E."/>
            <person name="Zarowiecki M."/>
            <person name="Berriman M."/>
            <person name="Jones J.T."/>
            <person name="Urwin P.E."/>
        </authorList>
    </citation>
    <scope>NUCLEOTIDE SEQUENCE [LARGE SCALE GENOMIC DNA]</scope>
    <source>
        <strain evidence="1">Lindley</strain>
    </source>
</reference>
<protein>
    <submittedName>
        <fullName evidence="2">HECT domain-containing protein</fullName>
    </submittedName>
</protein>
<proteinExistence type="predicted"/>
<organism evidence="1 2">
    <name type="scientific">Globodera pallida</name>
    <name type="common">Potato cyst nematode worm</name>
    <name type="synonym">Heterodera pallida</name>
    <dbReference type="NCBI Taxonomy" id="36090"/>
    <lineage>
        <taxon>Eukaryota</taxon>
        <taxon>Metazoa</taxon>
        <taxon>Ecdysozoa</taxon>
        <taxon>Nematoda</taxon>
        <taxon>Chromadorea</taxon>
        <taxon>Rhabditida</taxon>
        <taxon>Tylenchina</taxon>
        <taxon>Tylenchomorpha</taxon>
        <taxon>Tylenchoidea</taxon>
        <taxon>Heteroderidae</taxon>
        <taxon>Heteroderinae</taxon>
        <taxon>Globodera</taxon>
    </lineage>
</organism>
<name>A0A183CI26_GLOPA</name>